<organism evidence="7 8">
    <name type="scientific">Mycena albidolilacea</name>
    <dbReference type="NCBI Taxonomy" id="1033008"/>
    <lineage>
        <taxon>Eukaryota</taxon>
        <taxon>Fungi</taxon>
        <taxon>Dikarya</taxon>
        <taxon>Basidiomycota</taxon>
        <taxon>Agaricomycotina</taxon>
        <taxon>Agaricomycetes</taxon>
        <taxon>Agaricomycetidae</taxon>
        <taxon>Agaricales</taxon>
        <taxon>Marasmiineae</taxon>
        <taxon>Mycenaceae</taxon>
        <taxon>Mycena</taxon>
    </lineage>
</organism>
<dbReference type="Pfam" id="PF04479">
    <property type="entry name" value="RTA1"/>
    <property type="match status" value="1"/>
</dbReference>
<dbReference type="AlphaFoldDB" id="A0AAD7ASL3"/>
<evidence type="ECO:0000256" key="3">
    <source>
        <dbReference type="ARBA" id="ARBA00022989"/>
    </source>
</evidence>
<feature type="transmembrane region" description="Helical" evidence="5">
    <location>
        <begin position="277"/>
        <end position="296"/>
    </location>
</feature>
<keyword evidence="3 5" id="KW-1133">Transmembrane helix</keyword>
<evidence type="ECO:0000256" key="4">
    <source>
        <dbReference type="ARBA" id="ARBA00023136"/>
    </source>
</evidence>
<dbReference type="GO" id="GO:0016020">
    <property type="term" value="C:membrane"/>
    <property type="evidence" value="ECO:0007669"/>
    <property type="project" value="UniProtKB-SubCell"/>
</dbReference>
<feature type="transmembrane region" description="Helical" evidence="5">
    <location>
        <begin position="237"/>
        <end position="257"/>
    </location>
</feature>
<evidence type="ECO:0000313" key="8">
    <source>
        <dbReference type="Proteomes" id="UP001218218"/>
    </source>
</evidence>
<evidence type="ECO:0000256" key="1">
    <source>
        <dbReference type="ARBA" id="ARBA00004141"/>
    </source>
</evidence>
<feature type="transmembrane region" description="Helical" evidence="5">
    <location>
        <begin position="151"/>
        <end position="172"/>
    </location>
</feature>
<protein>
    <submittedName>
        <fullName evidence="7">RTA1 like protein-domain-containing protein</fullName>
    </submittedName>
</protein>
<name>A0AAD7ASL3_9AGAR</name>
<keyword evidence="6" id="KW-0732">Signal</keyword>
<feature type="signal peptide" evidence="6">
    <location>
        <begin position="1"/>
        <end position="19"/>
    </location>
</feature>
<evidence type="ECO:0000256" key="6">
    <source>
        <dbReference type="SAM" id="SignalP"/>
    </source>
</evidence>
<dbReference type="Proteomes" id="UP001218218">
    <property type="component" value="Unassembled WGS sequence"/>
</dbReference>
<keyword evidence="2 5" id="KW-0812">Transmembrane</keyword>
<keyword evidence="4 5" id="KW-0472">Membrane</keyword>
<evidence type="ECO:0000256" key="2">
    <source>
        <dbReference type="ARBA" id="ARBA00022692"/>
    </source>
</evidence>
<reference evidence="7" key="1">
    <citation type="submission" date="2023-03" db="EMBL/GenBank/DDBJ databases">
        <title>Massive genome expansion in bonnet fungi (Mycena s.s.) driven by repeated elements and novel gene families across ecological guilds.</title>
        <authorList>
            <consortium name="Lawrence Berkeley National Laboratory"/>
            <person name="Harder C.B."/>
            <person name="Miyauchi S."/>
            <person name="Viragh M."/>
            <person name="Kuo A."/>
            <person name="Thoen E."/>
            <person name="Andreopoulos B."/>
            <person name="Lu D."/>
            <person name="Skrede I."/>
            <person name="Drula E."/>
            <person name="Henrissat B."/>
            <person name="Morin E."/>
            <person name="Kohler A."/>
            <person name="Barry K."/>
            <person name="LaButti K."/>
            <person name="Morin E."/>
            <person name="Salamov A."/>
            <person name="Lipzen A."/>
            <person name="Mereny Z."/>
            <person name="Hegedus B."/>
            <person name="Baldrian P."/>
            <person name="Stursova M."/>
            <person name="Weitz H."/>
            <person name="Taylor A."/>
            <person name="Grigoriev I.V."/>
            <person name="Nagy L.G."/>
            <person name="Martin F."/>
            <person name="Kauserud H."/>
        </authorList>
    </citation>
    <scope>NUCLEOTIDE SEQUENCE</scope>
    <source>
        <strain evidence="7">CBHHK002</strain>
    </source>
</reference>
<comment type="caution">
    <text evidence="7">The sequence shown here is derived from an EMBL/GenBank/DDBJ whole genome shotgun (WGS) entry which is preliminary data.</text>
</comment>
<evidence type="ECO:0000313" key="7">
    <source>
        <dbReference type="EMBL" id="KAJ7366805.1"/>
    </source>
</evidence>
<feature type="chain" id="PRO_5042171523" evidence="6">
    <location>
        <begin position="20"/>
        <end position="323"/>
    </location>
</feature>
<dbReference type="PANTHER" id="PTHR31465">
    <property type="entry name" value="PROTEIN RTA1-RELATED"/>
    <property type="match status" value="1"/>
</dbReference>
<dbReference type="InterPro" id="IPR007568">
    <property type="entry name" value="RTA1"/>
</dbReference>
<feature type="transmembrane region" description="Helical" evidence="5">
    <location>
        <begin position="184"/>
        <end position="207"/>
    </location>
</feature>
<keyword evidence="8" id="KW-1185">Reference proteome</keyword>
<comment type="subcellular location">
    <subcellularLocation>
        <location evidence="1">Membrane</location>
        <topology evidence="1">Multi-pass membrane protein</topology>
    </subcellularLocation>
</comment>
<dbReference type="PANTHER" id="PTHR31465:SF1">
    <property type="entry name" value="PROTEIN RTA1-RELATED"/>
    <property type="match status" value="1"/>
</dbReference>
<accession>A0AAD7ASL3</accession>
<feature type="transmembrane region" description="Helical" evidence="5">
    <location>
        <begin position="46"/>
        <end position="65"/>
    </location>
</feature>
<evidence type="ECO:0000256" key="5">
    <source>
        <dbReference type="SAM" id="Phobius"/>
    </source>
</evidence>
<dbReference type="EMBL" id="JARIHO010000002">
    <property type="protein sequence ID" value="KAJ7366805.1"/>
    <property type="molecule type" value="Genomic_DNA"/>
</dbReference>
<gene>
    <name evidence="7" type="ORF">DFH08DRAFT_176165</name>
</gene>
<sequence>MSRPFSALLFTACFATVLAADAANQTTEDAGDQPIGGFVPKKSLSYVALILYGISGLIHWIHFFTVPPRRPFMATLPLGMTAMAVGFILRVLYANPPFTLGKYIVMDLFILLSPCLFLATSYMLLSHLARCFDEEVANRCLLIRHSRITKFFVWSDVFTFFLQSSGGGLTAMKNANLANLGNKIVLIGLVLQALSFGLFTVMLVVFARRISEHYPELRRPQRSRPFKMFSRQPIDDWRILVYIMCATCVGIFIRSVFRVAEFAGGYNGTIATHEAYFYAFDTLPLWIAMSLYAVVWPARALMDRYRPLELGSRQQLNQRKLEV</sequence>
<feature type="transmembrane region" description="Helical" evidence="5">
    <location>
        <begin position="104"/>
        <end position="125"/>
    </location>
</feature>
<proteinExistence type="predicted"/>
<feature type="transmembrane region" description="Helical" evidence="5">
    <location>
        <begin position="72"/>
        <end position="92"/>
    </location>
</feature>